<dbReference type="AlphaFoldDB" id="A0A1R4EDB2"/>
<evidence type="ECO:0000313" key="3">
    <source>
        <dbReference type="Proteomes" id="UP000188169"/>
    </source>
</evidence>
<dbReference type="GO" id="GO:0046872">
    <property type="term" value="F:metal ion binding"/>
    <property type="evidence" value="ECO:0007669"/>
    <property type="project" value="InterPro"/>
</dbReference>
<dbReference type="Gene3D" id="3.30.70.100">
    <property type="match status" value="1"/>
</dbReference>
<dbReference type="EMBL" id="FUGD01000049">
    <property type="protein sequence ID" value="SJM36485.1"/>
    <property type="molecule type" value="Genomic_DNA"/>
</dbReference>
<protein>
    <recommendedName>
        <fullName evidence="1">HMA domain-containing protein</fullName>
    </recommendedName>
</protein>
<feature type="domain" description="HMA" evidence="1">
    <location>
        <begin position="4"/>
        <end position="70"/>
    </location>
</feature>
<sequence>MAIQQVQFSIKNIDDAEGIEGVITALQNMDGVLAAELSPESDTGVVKFEDTKTSIHAIKAAIRMVDYVTQPFPVDAPANPKN</sequence>
<keyword evidence="3" id="KW-1185">Reference proteome</keyword>
<dbReference type="Pfam" id="PF00403">
    <property type="entry name" value="HMA"/>
    <property type="match status" value="1"/>
</dbReference>
<dbReference type="InterPro" id="IPR006121">
    <property type="entry name" value="HMA_dom"/>
</dbReference>
<evidence type="ECO:0000259" key="1">
    <source>
        <dbReference type="PROSITE" id="PS50846"/>
    </source>
</evidence>
<dbReference type="STRING" id="1945520.A1019T_00446"/>
<organism evidence="2 3">
    <name type="scientific">Psychrobacter pasteurii</name>
    <dbReference type="NCBI Taxonomy" id="1945520"/>
    <lineage>
        <taxon>Bacteria</taxon>
        <taxon>Pseudomonadati</taxon>
        <taxon>Pseudomonadota</taxon>
        <taxon>Gammaproteobacteria</taxon>
        <taxon>Moraxellales</taxon>
        <taxon>Moraxellaceae</taxon>
        <taxon>Psychrobacter</taxon>
    </lineage>
</organism>
<dbReference type="Proteomes" id="UP000188169">
    <property type="component" value="Unassembled WGS sequence"/>
</dbReference>
<proteinExistence type="predicted"/>
<evidence type="ECO:0000313" key="2">
    <source>
        <dbReference type="EMBL" id="SJM36485.1"/>
    </source>
</evidence>
<name>A0A1R4EDB2_9GAMM</name>
<dbReference type="RefSeq" id="WP_077447891.1">
    <property type="nucleotide sequence ID" value="NZ_FUGD01000049.1"/>
</dbReference>
<dbReference type="InterPro" id="IPR036163">
    <property type="entry name" value="HMA_dom_sf"/>
</dbReference>
<gene>
    <name evidence="2" type="ORF">A1019T_00446</name>
</gene>
<dbReference type="PROSITE" id="PS50846">
    <property type="entry name" value="HMA_2"/>
    <property type="match status" value="1"/>
</dbReference>
<dbReference type="SUPFAM" id="SSF55008">
    <property type="entry name" value="HMA, heavy metal-associated domain"/>
    <property type="match status" value="1"/>
</dbReference>
<accession>A0A1R4EDB2</accession>
<dbReference type="OrthoDB" id="6658742at2"/>
<reference evidence="3" key="1">
    <citation type="submission" date="2017-02" db="EMBL/GenBank/DDBJ databases">
        <authorList>
            <person name="Mornico D."/>
        </authorList>
    </citation>
    <scope>NUCLEOTIDE SEQUENCE [LARGE SCALE GENOMIC DNA]</scope>
</reference>